<proteinExistence type="predicted"/>
<accession>A0A4W3GH38</accession>
<name>A0A4W3GH38_CALMI</name>
<dbReference type="PANTHER" id="PTHR21028:SF2">
    <property type="entry name" value="CYTH DOMAIN-CONTAINING PROTEIN"/>
    <property type="match status" value="1"/>
</dbReference>
<feature type="chain" id="PRO_5021191228" evidence="1">
    <location>
        <begin position="33"/>
        <end position="224"/>
    </location>
</feature>
<evidence type="ECO:0000313" key="4">
    <source>
        <dbReference type="Proteomes" id="UP000314986"/>
    </source>
</evidence>
<reference evidence="3" key="5">
    <citation type="submission" date="2025-09" db="UniProtKB">
        <authorList>
            <consortium name="Ensembl"/>
        </authorList>
    </citation>
    <scope>IDENTIFICATION</scope>
</reference>
<keyword evidence="4" id="KW-1185">Reference proteome</keyword>
<dbReference type="InterPro" id="IPR008173">
    <property type="entry name" value="Adenylyl_cyclase_CyaB"/>
</dbReference>
<organism evidence="3 4">
    <name type="scientific">Callorhinchus milii</name>
    <name type="common">Ghost shark</name>
    <dbReference type="NCBI Taxonomy" id="7868"/>
    <lineage>
        <taxon>Eukaryota</taxon>
        <taxon>Metazoa</taxon>
        <taxon>Chordata</taxon>
        <taxon>Craniata</taxon>
        <taxon>Vertebrata</taxon>
        <taxon>Chondrichthyes</taxon>
        <taxon>Holocephali</taxon>
        <taxon>Chimaeriformes</taxon>
        <taxon>Callorhinchidae</taxon>
        <taxon>Callorhinchus</taxon>
    </lineage>
</organism>
<evidence type="ECO:0000256" key="1">
    <source>
        <dbReference type="SAM" id="SignalP"/>
    </source>
</evidence>
<protein>
    <submittedName>
        <fullName evidence="3">Si:ch211-156b7.4</fullName>
    </submittedName>
</protein>
<dbReference type="Pfam" id="PF01928">
    <property type="entry name" value="CYTH"/>
    <property type="match status" value="1"/>
</dbReference>
<dbReference type="STRING" id="7868.ENSCMIP00000002736"/>
<feature type="domain" description="CYTH" evidence="2">
    <location>
        <begin position="46"/>
        <end position="173"/>
    </location>
</feature>
<sequence length="224" mass="24787">MLPDPLSAPNHFCVCLLLLLLLLLLLFNPGFTCSNLLTVFQVEMPRNVEIKARVRAAEPLVENAKRLSCSEGTLILQEDVFFNVPEGRLKLRDLKDGSGQLIFYQRPDLGGPKLSDYSISPTADPQGLKKVLIAALGVNGKVTKERQLFLIGQTRVHVDEVSGLGSFVELEVRHFYNHWIMPLHPESLGLSLNPAILPLLCLSSNHISELQPCLQSPPLTSTQC</sequence>
<dbReference type="Ensembl" id="ENSCMIT00000002830.1">
    <property type="protein sequence ID" value="ENSCMIP00000002736.1"/>
    <property type="gene ID" value="ENSCMIG00000001635.1"/>
</dbReference>
<dbReference type="InterPro" id="IPR033469">
    <property type="entry name" value="CYTH-like_dom_sf"/>
</dbReference>
<evidence type="ECO:0000259" key="2">
    <source>
        <dbReference type="Pfam" id="PF01928"/>
    </source>
</evidence>
<reference evidence="4" key="3">
    <citation type="journal article" date="2014" name="Nature">
        <title>Elephant shark genome provides unique insights into gnathostome evolution.</title>
        <authorList>
            <consortium name="International Elephant Shark Genome Sequencing Consortium"/>
            <person name="Venkatesh B."/>
            <person name="Lee A.P."/>
            <person name="Ravi V."/>
            <person name="Maurya A.K."/>
            <person name="Lian M.M."/>
            <person name="Swann J.B."/>
            <person name="Ohta Y."/>
            <person name="Flajnik M.F."/>
            <person name="Sutoh Y."/>
            <person name="Kasahara M."/>
            <person name="Hoon S."/>
            <person name="Gangu V."/>
            <person name="Roy S.W."/>
            <person name="Irimia M."/>
            <person name="Korzh V."/>
            <person name="Kondrychyn I."/>
            <person name="Lim Z.W."/>
            <person name="Tay B.H."/>
            <person name="Tohari S."/>
            <person name="Kong K.W."/>
            <person name="Ho S."/>
            <person name="Lorente-Galdos B."/>
            <person name="Quilez J."/>
            <person name="Marques-Bonet T."/>
            <person name="Raney B.J."/>
            <person name="Ingham P.W."/>
            <person name="Tay A."/>
            <person name="Hillier L.W."/>
            <person name="Minx P."/>
            <person name="Boehm T."/>
            <person name="Wilson R.K."/>
            <person name="Brenner S."/>
            <person name="Warren W.C."/>
        </authorList>
    </citation>
    <scope>NUCLEOTIDE SEQUENCE [LARGE SCALE GENOMIC DNA]</scope>
</reference>
<reference evidence="4" key="2">
    <citation type="journal article" date="2007" name="PLoS Biol.">
        <title>Survey sequencing and comparative analysis of the elephant shark (Callorhinchus milii) genome.</title>
        <authorList>
            <person name="Venkatesh B."/>
            <person name="Kirkness E.F."/>
            <person name="Loh Y.H."/>
            <person name="Halpern A.L."/>
            <person name="Lee A.P."/>
            <person name="Johnson J."/>
            <person name="Dandona N."/>
            <person name="Viswanathan L.D."/>
            <person name="Tay A."/>
            <person name="Venter J.C."/>
            <person name="Strausberg R.L."/>
            <person name="Brenner S."/>
        </authorList>
    </citation>
    <scope>NUCLEOTIDE SEQUENCE [LARGE SCALE GENOMIC DNA]</scope>
</reference>
<evidence type="ECO:0000313" key="3">
    <source>
        <dbReference type="Ensembl" id="ENSCMIP00000002736.1"/>
    </source>
</evidence>
<reference evidence="3" key="4">
    <citation type="submission" date="2025-08" db="UniProtKB">
        <authorList>
            <consortium name="Ensembl"/>
        </authorList>
    </citation>
    <scope>IDENTIFICATION</scope>
</reference>
<dbReference type="InterPro" id="IPR023577">
    <property type="entry name" value="CYTH_domain"/>
</dbReference>
<dbReference type="GO" id="GO:0016462">
    <property type="term" value="F:pyrophosphatase activity"/>
    <property type="evidence" value="ECO:0007669"/>
    <property type="project" value="UniProtKB-ARBA"/>
</dbReference>
<dbReference type="CDD" id="cd07890">
    <property type="entry name" value="CYTH-like_AC_IV-like"/>
    <property type="match status" value="1"/>
</dbReference>
<keyword evidence="1" id="KW-0732">Signal</keyword>
<reference evidence="4" key="1">
    <citation type="journal article" date="2006" name="Science">
        <title>Ancient noncoding elements conserved in the human genome.</title>
        <authorList>
            <person name="Venkatesh B."/>
            <person name="Kirkness E.F."/>
            <person name="Loh Y.H."/>
            <person name="Halpern A.L."/>
            <person name="Lee A.P."/>
            <person name="Johnson J."/>
            <person name="Dandona N."/>
            <person name="Viswanathan L.D."/>
            <person name="Tay A."/>
            <person name="Venter J.C."/>
            <person name="Strausberg R.L."/>
            <person name="Brenner S."/>
        </authorList>
    </citation>
    <scope>NUCLEOTIDE SEQUENCE [LARGE SCALE GENOMIC DNA]</scope>
</reference>
<dbReference type="InParanoid" id="A0A4W3GH38"/>
<dbReference type="Gene3D" id="2.40.320.10">
    <property type="entry name" value="Hypothetical Protein Pfu-838710-001"/>
    <property type="match status" value="1"/>
</dbReference>
<dbReference type="GeneTree" id="ENSGT00390000003014"/>
<feature type="signal peptide" evidence="1">
    <location>
        <begin position="1"/>
        <end position="32"/>
    </location>
</feature>
<dbReference type="PANTHER" id="PTHR21028">
    <property type="entry name" value="SI:CH211-156B7.4"/>
    <property type="match status" value="1"/>
</dbReference>
<dbReference type="AlphaFoldDB" id="A0A4W3GH38"/>
<dbReference type="Proteomes" id="UP000314986">
    <property type="component" value="Unassembled WGS sequence"/>
</dbReference>
<dbReference type="SUPFAM" id="SSF55154">
    <property type="entry name" value="CYTH-like phosphatases"/>
    <property type="match status" value="1"/>
</dbReference>